<protein>
    <recommendedName>
        <fullName evidence="5">MARVEL domain-containing protein</fullName>
    </recommendedName>
</protein>
<reference evidence="3" key="1">
    <citation type="submission" date="2013-07" db="EMBL/GenBank/DDBJ databases">
        <authorList>
            <consortium name="The Broad Institute Genome Sequencing Platform"/>
            <person name="Cuomo C."/>
            <person name="Litvintseva A."/>
            <person name="Chen Y."/>
            <person name="Heitman J."/>
            <person name="Sun S."/>
            <person name="Springer D."/>
            <person name="Dromer F."/>
            <person name="Young S.K."/>
            <person name="Zeng Q."/>
            <person name="Gargeya S."/>
            <person name="Fitzgerald M."/>
            <person name="Abouelleil A."/>
            <person name="Alvarado L."/>
            <person name="Berlin A.M."/>
            <person name="Chapman S.B."/>
            <person name="Dewar J."/>
            <person name="Goldberg J."/>
            <person name="Griggs A."/>
            <person name="Gujja S."/>
            <person name="Hansen M."/>
            <person name="Howarth C."/>
            <person name="Imamovic A."/>
            <person name="Larimer J."/>
            <person name="McCowan C."/>
            <person name="Murphy C."/>
            <person name="Pearson M."/>
            <person name="Priest M."/>
            <person name="Roberts A."/>
            <person name="Saif S."/>
            <person name="Shea T."/>
            <person name="Sykes S."/>
            <person name="Wortman J."/>
            <person name="Nusbaum C."/>
            <person name="Birren B."/>
        </authorList>
    </citation>
    <scope>NUCLEOTIDE SEQUENCE</scope>
    <source>
        <strain evidence="3">CBS 10737</strain>
    </source>
</reference>
<keyword evidence="4" id="KW-1185">Reference proteome</keyword>
<reference evidence="3" key="2">
    <citation type="submission" date="2024-02" db="EMBL/GenBank/DDBJ databases">
        <title>Comparative genomics of Cryptococcus and Kwoniella reveals pathogenesis evolution and contrasting modes of karyotype evolution via chromosome fusion or intercentromeric recombination.</title>
        <authorList>
            <person name="Coelho M.A."/>
            <person name="David-Palma M."/>
            <person name="Shea T."/>
            <person name="Bowers K."/>
            <person name="McGinley-Smith S."/>
            <person name="Mohammad A.W."/>
            <person name="Gnirke A."/>
            <person name="Yurkov A.M."/>
            <person name="Nowrousian M."/>
            <person name="Sun S."/>
            <person name="Cuomo C.A."/>
            <person name="Heitman J."/>
        </authorList>
    </citation>
    <scope>NUCLEOTIDE SEQUENCE</scope>
    <source>
        <strain evidence="3">CBS 10737</strain>
    </source>
</reference>
<gene>
    <name evidence="3" type="ORF">I206_107152</name>
</gene>
<dbReference type="EMBL" id="CP144528">
    <property type="protein sequence ID" value="WWC73186.1"/>
    <property type="molecule type" value="Genomic_DNA"/>
</dbReference>
<feature type="region of interest" description="Disordered" evidence="1">
    <location>
        <begin position="333"/>
        <end position="364"/>
    </location>
</feature>
<feature type="compositionally biased region" description="Low complexity" evidence="1">
    <location>
        <begin position="333"/>
        <end position="349"/>
    </location>
</feature>
<feature type="transmembrane region" description="Helical" evidence="2">
    <location>
        <begin position="198"/>
        <end position="218"/>
    </location>
</feature>
<feature type="compositionally biased region" description="Polar residues" evidence="1">
    <location>
        <begin position="259"/>
        <end position="268"/>
    </location>
</feature>
<keyword evidence="2" id="KW-1133">Transmembrane helix</keyword>
<feature type="transmembrane region" description="Helical" evidence="2">
    <location>
        <begin position="62"/>
        <end position="85"/>
    </location>
</feature>
<sequence length="364" mass="39797">MEKIKNIFASSSSSASAKLSKAFKFNGEHNILRRTNTNGLGGVKPFLDGPVLEEPSLPKTHLVIHVVAIFFTFLAICTMGAVAAFQSKWFSVSGGTGFVLFLLLLAFLLSAFLMIVPIVYDRWDKLKSPARFLGQTRSTFILHAFGTFLLLLCAFIVTISAWTAKGCKNADNDPHADLGDDFKNGLKDWCTTKKASAIFDWLAFGAWTALLVLTALVFRRERQQNRRREPAFIPPESNGVSYSNILATDDERYADKGSEPNNELSSYDTPGGYGYARPTTAEPISEGALSRPSVDAYGAFDGDMPGDGGQSRTMQLAYNDPYAQIRASLMNNPAPQAGYAQQQQPQQLYGNGGLPNPPSYGGYR</sequence>
<dbReference type="RefSeq" id="XP_070059558.1">
    <property type="nucleotide sequence ID" value="XM_070203457.1"/>
</dbReference>
<feature type="region of interest" description="Disordered" evidence="1">
    <location>
        <begin position="252"/>
        <end position="287"/>
    </location>
</feature>
<evidence type="ECO:0000313" key="3">
    <source>
        <dbReference type="EMBL" id="WWC73186.1"/>
    </source>
</evidence>
<dbReference type="GeneID" id="30173673"/>
<dbReference type="AlphaFoldDB" id="A0AAJ8MRG4"/>
<name>A0AAJ8MRG4_9TREE</name>
<dbReference type="Proteomes" id="UP000094020">
    <property type="component" value="Chromosome 10"/>
</dbReference>
<keyword evidence="2" id="KW-0812">Transmembrane</keyword>
<accession>A0AAJ8MRG4</accession>
<proteinExistence type="predicted"/>
<evidence type="ECO:0000313" key="4">
    <source>
        <dbReference type="Proteomes" id="UP000094020"/>
    </source>
</evidence>
<dbReference type="KEGG" id="kpin:30173673"/>
<keyword evidence="2" id="KW-0472">Membrane</keyword>
<evidence type="ECO:0000256" key="1">
    <source>
        <dbReference type="SAM" id="MobiDB-lite"/>
    </source>
</evidence>
<feature type="transmembrane region" description="Helical" evidence="2">
    <location>
        <begin position="140"/>
        <end position="162"/>
    </location>
</feature>
<evidence type="ECO:0008006" key="5">
    <source>
        <dbReference type="Google" id="ProtNLM"/>
    </source>
</evidence>
<organism evidence="3 4">
    <name type="scientific">Kwoniella pini CBS 10737</name>
    <dbReference type="NCBI Taxonomy" id="1296096"/>
    <lineage>
        <taxon>Eukaryota</taxon>
        <taxon>Fungi</taxon>
        <taxon>Dikarya</taxon>
        <taxon>Basidiomycota</taxon>
        <taxon>Agaricomycotina</taxon>
        <taxon>Tremellomycetes</taxon>
        <taxon>Tremellales</taxon>
        <taxon>Cryptococcaceae</taxon>
        <taxon>Kwoniella</taxon>
    </lineage>
</organism>
<evidence type="ECO:0000256" key="2">
    <source>
        <dbReference type="SAM" id="Phobius"/>
    </source>
</evidence>
<feature type="transmembrane region" description="Helical" evidence="2">
    <location>
        <begin position="97"/>
        <end position="120"/>
    </location>
</feature>